<dbReference type="EMBL" id="AP021874">
    <property type="protein sequence ID" value="BBO71177.1"/>
    <property type="molecule type" value="Genomic_DNA"/>
</dbReference>
<evidence type="ECO:0000313" key="8">
    <source>
        <dbReference type="Proteomes" id="UP000427906"/>
    </source>
</evidence>
<sequence>MDLVKQHKTAIILLLALAFFVACPFALPVYWTMILTEILIMGLLAMSFNLLFGYTGLLSFGQAGFFGVGAYATALFLSHGGSSLLLGLAAALVAGAVSAAVIGFLCVRRDEIYFAMITLGFGMMLYTVAHNWFDLTGGSDGLPVMNLPPLSILGGQYSLFDPVAMYVFVFSIIAACVFFLWRVVRSPFGLMLTAIRENKQRLSFVGAGVQNLRLAAFVIAGAVAGIAGGLFCLFNAMATPDILHWGFSARPVLMTVLGGSGIFLGPLFGAAIFFGLEQLITDLTENWMIFLGLILIPVVIYFPRGILGTLTDWIRTRIKRTR</sequence>
<protein>
    <submittedName>
        <fullName evidence="7">Branched-chain amino acid ABC transporter permease</fullName>
    </submittedName>
</protein>
<organism evidence="7 8">
    <name type="scientific">Desulfosarcina alkanivorans</name>
    <dbReference type="NCBI Taxonomy" id="571177"/>
    <lineage>
        <taxon>Bacteria</taxon>
        <taxon>Pseudomonadati</taxon>
        <taxon>Thermodesulfobacteriota</taxon>
        <taxon>Desulfobacteria</taxon>
        <taxon>Desulfobacterales</taxon>
        <taxon>Desulfosarcinaceae</taxon>
        <taxon>Desulfosarcina</taxon>
    </lineage>
</organism>
<dbReference type="PROSITE" id="PS51257">
    <property type="entry name" value="PROKAR_LIPOPROTEIN"/>
    <property type="match status" value="1"/>
</dbReference>
<evidence type="ECO:0000256" key="2">
    <source>
        <dbReference type="ARBA" id="ARBA00022475"/>
    </source>
</evidence>
<dbReference type="CDD" id="cd06581">
    <property type="entry name" value="TM_PBP1_LivM_like"/>
    <property type="match status" value="1"/>
</dbReference>
<dbReference type="Pfam" id="PF02653">
    <property type="entry name" value="BPD_transp_2"/>
    <property type="match status" value="1"/>
</dbReference>
<dbReference type="GO" id="GO:0015658">
    <property type="term" value="F:branched-chain amino acid transmembrane transporter activity"/>
    <property type="evidence" value="ECO:0007669"/>
    <property type="project" value="InterPro"/>
</dbReference>
<evidence type="ECO:0000256" key="1">
    <source>
        <dbReference type="ARBA" id="ARBA00004651"/>
    </source>
</evidence>
<feature type="transmembrane region" description="Helical" evidence="6">
    <location>
        <begin position="214"/>
        <end position="236"/>
    </location>
</feature>
<reference evidence="7 8" key="1">
    <citation type="submission" date="2019-11" db="EMBL/GenBank/DDBJ databases">
        <title>Comparative genomics of hydrocarbon-degrading Desulfosarcina strains.</title>
        <authorList>
            <person name="Watanabe M."/>
            <person name="Kojima H."/>
            <person name="Fukui M."/>
        </authorList>
    </citation>
    <scope>NUCLEOTIDE SEQUENCE [LARGE SCALE GENOMIC DNA]</scope>
    <source>
        <strain evidence="7 8">PL12</strain>
    </source>
</reference>
<keyword evidence="3 6" id="KW-0812">Transmembrane</keyword>
<keyword evidence="4 6" id="KW-1133">Transmembrane helix</keyword>
<evidence type="ECO:0000256" key="3">
    <source>
        <dbReference type="ARBA" id="ARBA00022692"/>
    </source>
</evidence>
<dbReference type="AlphaFoldDB" id="A0A5K7Z3G1"/>
<feature type="transmembrane region" description="Helical" evidence="6">
    <location>
        <begin position="84"/>
        <end position="105"/>
    </location>
</feature>
<keyword evidence="8" id="KW-1185">Reference proteome</keyword>
<evidence type="ECO:0000256" key="6">
    <source>
        <dbReference type="SAM" id="Phobius"/>
    </source>
</evidence>
<evidence type="ECO:0000256" key="5">
    <source>
        <dbReference type="ARBA" id="ARBA00023136"/>
    </source>
</evidence>
<dbReference type="GO" id="GO:0005886">
    <property type="term" value="C:plasma membrane"/>
    <property type="evidence" value="ECO:0007669"/>
    <property type="project" value="UniProtKB-SubCell"/>
</dbReference>
<feature type="transmembrane region" description="Helical" evidence="6">
    <location>
        <begin position="9"/>
        <end position="27"/>
    </location>
</feature>
<name>A0A5K7Z3G1_9BACT</name>
<gene>
    <name evidence="7" type="ORF">DSCA_51070</name>
</gene>
<feature type="transmembrane region" description="Helical" evidence="6">
    <location>
        <begin position="33"/>
        <end position="52"/>
    </location>
</feature>
<feature type="transmembrane region" description="Helical" evidence="6">
    <location>
        <begin position="256"/>
        <end position="276"/>
    </location>
</feature>
<dbReference type="InterPro" id="IPR043428">
    <property type="entry name" value="LivM-like"/>
</dbReference>
<dbReference type="RefSeq" id="WP_155319052.1">
    <property type="nucleotide sequence ID" value="NZ_AP021874.1"/>
</dbReference>
<dbReference type="PANTHER" id="PTHR30482:SF17">
    <property type="entry name" value="ABC TRANSPORTER ATP-BINDING PROTEIN"/>
    <property type="match status" value="1"/>
</dbReference>
<proteinExistence type="predicted"/>
<dbReference type="PANTHER" id="PTHR30482">
    <property type="entry name" value="HIGH-AFFINITY BRANCHED-CHAIN AMINO ACID TRANSPORT SYSTEM PERMEASE"/>
    <property type="match status" value="1"/>
</dbReference>
<comment type="subcellular location">
    <subcellularLocation>
        <location evidence="1">Cell membrane</location>
        <topology evidence="1">Multi-pass membrane protein</topology>
    </subcellularLocation>
</comment>
<dbReference type="InterPro" id="IPR001851">
    <property type="entry name" value="ABC_transp_permease"/>
</dbReference>
<evidence type="ECO:0000313" key="7">
    <source>
        <dbReference type="EMBL" id="BBO71177.1"/>
    </source>
</evidence>
<feature type="transmembrane region" description="Helical" evidence="6">
    <location>
        <begin position="163"/>
        <end position="181"/>
    </location>
</feature>
<dbReference type="Proteomes" id="UP000427906">
    <property type="component" value="Chromosome"/>
</dbReference>
<dbReference type="OrthoDB" id="9780757at2"/>
<dbReference type="KEGG" id="dalk:DSCA_51070"/>
<feature type="transmembrane region" description="Helical" evidence="6">
    <location>
        <begin position="112"/>
        <end position="133"/>
    </location>
</feature>
<evidence type="ECO:0000256" key="4">
    <source>
        <dbReference type="ARBA" id="ARBA00022989"/>
    </source>
</evidence>
<accession>A0A5K7Z3G1</accession>
<keyword evidence="2" id="KW-1003">Cell membrane</keyword>
<feature type="transmembrane region" description="Helical" evidence="6">
    <location>
        <begin position="288"/>
        <end position="307"/>
    </location>
</feature>
<keyword evidence="5 6" id="KW-0472">Membrane</keyword>